<accession>A0A1G1TDW4</accession>
<keyword evidence="3" id="KW-1185">Reference proteome</keyword>
<evidence type="ECO:0000313" key="2">
    <source>
        <dbReference type="EMBL" id="OGX89058.1"/>
    </source>
</evidence>
<dbReference type="PANTHER" id="PTHR12390:SF0">
    <property type="entry name" value="UROPORPHYRINOGEN-III SYNTHASE"/>
    <property type="match status" value="1"/>
</dbReference>
<evidence type="ECO:0000313" key="3">
    <source>
        <dbReference type="Proteomes" id="UP000176294"/>
    </source>
</evidence>
<dbReference type="PANTHER" id="PTHR12390">
    <property type="entry name" value="UROPORPHYRINOGEN III SYNTHASE"/>
    <property type="match status" value="1"/>
</dbReference>
<gene>
    <name evidence="2" type="ORF">BEN47_07975</name>
</gene>
<sequence>MAESADKPGTGRHAKRISSILVTQPKPTSDVSPYFAIAEKYGIKVDFREFIDVQPVSYKDFRREKVNISEFTAVIFTSRNAVDHFFRICQEAKLEMPAEMKYFCISEQTANYLQKYIVLRKRKLFVGQRTAADLFEVIKKHKGENFLYPCSDIRKDDLPVFMRANNLKFSEAVIYHTVASDLSDLSDVKYDCLAFFSPSGISSLFINFPGFVQDGTRIAAFGPTTAKAVIDAGLILDIEAPHPNAPSMTGAIEAYIRQHTQAEVGKTSQKNGNPNG</sequence>
<dbReference type="CDD" id="cd06578">
    <property type="entry name" value="HemD"/>
    <property type="match status" value="1"/>
</dbReference>
<dbReference type="Pfam" id="PF02602">
    <property type="entry name" value="HEM4"/>
    <property type="match status" value="1"/>
</dbReference>
<feature type="domain" description="Tetrapyrrole biosynthesis uroporphyrinogen III synthase" evidence="1">
    <location>
        <begin position="38"/>
        <end position="249"/>
    </location>
</feature>
<dbReference type="InterPro" id="IPR036108">
    <property type="entry name" value="4pyrrol_syn_uPrphyn_synt_sf"/>
</dbReference>
<dbReference type="SUPFAM" id="SSF69618">
    <property type="entry name" value="HemD-like"/>
    <property type="match status" value="1"/>
</dbReference>
<dbReference type="GO" id="GO:0004852">
    <property type="term" value="F:uroporphyrinogen-III synthase activity"/>
    <property type="evidence" value="ECO:0007669"/>
    <property type="project" value="InterPro"/>
</dbReference>
<organism evidence="2 3">
    <name type="scientific">Hymenobacter lapidarius</name>
    <dbReference type="NCBI Taxonomy" id="1908237"/>
    <lineage>
        <taxon>Bacteria</taxon>
        <taxon>Pseudomonadati</taxon>
        <taxon>Bacteroidota</taxon>
        <taxon>Cytophagia</taxon>
        <taxon>Cytophagales</taxon>
        <taxon>Hymenobacteraceae</taxon>
        <taxon>Hymenobacter</taxon>
    </lineage>
</organism>
<dbReference type="InterPro" id="IPR039793">
    <property type="entry name" value="UROS/Hem4"/>
</dbReference>
<proteinExistence type="predicted"/>
<dbReference type="RefSeq" id="WP_070724499.1">
    <property type="nucleotide sequence ID" value="NZ_MDZB01000044.1"/>
</dbReference>
<dbReference type="GO" id="GO:0006780">
    <property type="term" value="P:uroporphyrinogen III biosynthetic process"/>
    <property type="evidence" value="ECO:0007669"/>
    <property type="project" value="InterPro"/>
</dbReference>
<evidence type="ECO:0000259" key="1">
    <source>
        <dbReference type="Pfam" id="PF02602"/>
    </source>
</evidence>
<dbReference type="AlphaFoldDB" id="A0A1G1TDW4"/>
<protein>
    <submittedName>
        <fullName evidence="2">Uroporphyrinogen-III synthase</fullName>
    </submittedName>
</protein>
<dbReference type="OrthoDB" id="1149788at2"/>
<dbReference type="STRING" id="1908237.BEN47_07975"/>
<comment type="caution">
    <text evidence="2">The sequence shown here is derived from an EMBL/GenBank/DDBJ whole genome shotgun (WGS) entry which is preliminary data.</text>
</comment>
<dbReference type="InterPro" id="IPR003754">
    <property type="entry name" value="4pyrrol_synth_uPrphyn_synth"/>
</dbReference>
<dbReference type="EMBL" id="MDZB01000044">
    <property type="protein sequence ID" value="OGX89058.1"/>
    <property type="molecule type" value="Genomic_DNA"/>
</dbReference>
<dbReference type="Gene3D" id="3.40.50.10090">
    <property type="match status" value="2"/>
</dbReference>
<name>A0A1G1TDW4_9BACT</name>
<dbReference type="Proteomes" id="UP000176294">
    <property type="component" value="Unassembled WGS sequence"/>
</dbReference>
<reference evidence="2 3" key="1">
    <citation type="submission" date="2016-08" db="EMBL/GenBank/DDBJ databases">
        <title>Hymenobacter coccineus sp. nov., Hymenobacter lapidarius sp. nov. and Hymenobacter glacialis sp. nov., isolated from Antarctic soil.</title>
        <authorList>
            <person name="Sedlacek I."/>
            <person name="Kralova S."/>
            <person name="Kyrova K."/>
            <person name="Maslanova I."/>
            <person name="Stankova E."/>
            <person name="Vrbovska V."/>
            <person name="Nemec M."/>
            <person name="Bartak M."/>
            <person name="Svec P."/>
            <person name="Busse H.-J."/>
            <person name="Pantucek R."/>
        </authorList>
    </citation>
    <scope>NUCLEOTIDE SEQUENCE [LARGE SCALE GENOMIC DNA]</scope>
    <source>
        <strain evidence="2 3">CCM 8643</strain>
    </source>
</reference>
<dbReference type="GO" id="GO:0005829">
    <property type="term" value="C:cytosol"/>
    <property type="evidence" value="ECO:0007669"/>
    <property type="project" value="TreeGrafter"/>
</dbReference>